<keyword evidence="1" id="KW-1133">Transmembrane helix</keyword>
<keyword evidence="3" id="KW-1185">Reference proteome</keyword>
<keyword evidence="1" id="KW-0472">Membrane</keyword>
<evidence type="ECO:0000256" key="2">
    <source>
        <dbReference type="SAM" id="SignalP"/>
    </source>
</evidence>
<feature type="transmembrane region" description="Helical" evidence="1">
    <location>
        <begin position="180"/>
        <end position="196"/>
    </location>
</feature>
<keyword evidence="2" id="KW-0732">Signal</keyword>
<dbReference type="AlphaFoldDB" id="A0A0M3HYD7"/>
<sequence length="197" mass="21966">MLVLWMLAACWMAAGSLDEFEMDTSLPSVVCRQCVQLWRVAAKDSRSSCGPHARTCTGNACFMRQCKHCPVYQYMSGCLSLTEWQLSDLALSKQRAELLATRVGATLLCEDSANQTTCICNRKDKCNDIHARAPFSTYTGNLFGGIINFDAAIAKIDPRYGDIVRSKHAFHFYSSTSSDISAVFFIWIIILLNVLIQ</sequence>
<evidence type="ECO:0000313" key="4">
    <source>
        <dbReference type="WBParaSite" id="ALUE_0000851401-mRNA-1"/>
    </source>
</evidence>
<feature type="signal peptide" evidence="2">
    <location>
        <begin position="1"/>
        <end position="16"/>
    </location>
</feature>
<feature type="chain" id="PRO_5005656463" evidence="2">
    <location>
        <begin position="17"/>
        <end position="197"/>
    </location>
</feature>
<keyword evidence="1" id="KW-0812">Transmembrane</keyword>
<accession>A0A0M3HYD7</accession>
<proteinExistence type="predicted"/>
<name>A0A0M3HYD7_ASCLU</name>
<evidence type="ECO:0000313" key="3">
    <source>
        <dbReference type="Proteomes" id="UP000036681"/>
    </source>
</evidence>
<protein>
    <submittedName>
        <fullName evidence="4">Uncharacterized protein</fullName>
    </submittedName>
</protein>
<reference evidence="4" key="1">
    <citation type="submission" date="2017-02" db="UniProtKB">
        <authorList>
            <consortium name="WormBaseParasite"/>
        </authorList>
    </citation>
    <scope>IDENTIFICATION</scope>
</reference>
<evidence type="ECO:0000256" key="1">
    <source>
        <dbReference type="SAM" id="Phobius"/>
    </source>
</evidence>
<dbReference type="Proteomes" id="UP000036681">
    <property type="component" value="Unplaced"/>
</dbReference>
<organism evidence="3 4">
    <name type="scientific">Ascaris lumbricoides</name>
    <name type="common">Giant roundworm</name>
    <dbReference type="NCBI Taxonomy" id="6252"/>
    <lineage>
        <taxon>Eukaryota</taxon>
        <taxon>Metazoa</taxon>
        <taxon>Ecdysozoa</taxon>
        <taxon>Nematoda</taxon>
        <taxon>Chromadorea</taxon>
        <taxon>Rhabditida</taxon>
        <taxon>Spirurina</taxon>
        <taxon>Ascaridomorpha</taxon>
        <taxon>Ascaridoidea</taxon>
        <taxon>Ascarididae</taxon>
        <taxon>Ascaris</taxon>
    </lineage>
</organism>
<dbReference type="WBParaSite" id="ALUE_0000851401-mRNA-1">
    <property type="protein sequence ID" value="ALUE_0000851401-mRNA-1"/>
    <property type="gene ID" value="ALUE_0000851401"/>
</dbReference>